<dbReference type="Gene3D" id="3.90.1300.10">
    <property type="entry name" value="Amidase signature (AS) domain"/>
    <property type="match status" value="1"/>
</dbReference>
<comment type="caution">
    <text evidence="2">The sequence shown here is derived from an EMBL/GenBank/DDBJ whole genome shotgun (WGS) entry which is preliminary data.</text>
</comment>
<dbReference type="InterPro" id="IPR002016">
    <property type="entry name" value="Haem_peroxidase"/>
</dbReference>
<dbReference type="Pfam" id="PF01425">
    <property type="entry name" value="Amidase"/>
    <property type="match status" value="1"/>
</dbReference>
<dbReference type="PANTHER" id="PTHR11895">
    <property type="entry name" value="TRANSAMIDASE"/>
    <property type="match status" value="1"/>
</dbReference>
<keyword evidence="2" id="KW-0378">Hydrolase</keyword>
<evidence type="ECO:0000313" key="2">
    <source>
        <dbReference type="EMBL" id="MBJ3775491.1"/>
    </source>
</evidence>
<accession>A0A934IN37</accession>
<dbReference type="GO" id="GO:0004039">
    <property type="term" value="F:allophanate hydrolase activity"/>
    <property type="evidence" value="ECO:0007669"/>
    <property type="project" value="UniProtKB-EC"/>
</dbReference>
<organism evidence="2 3">
    <name type="scientific">Acuticoccus mangrovi</name>
    <dbReference type="NCBI Taxonomy" id="2796142"/>
    <lineage>
        <taxon>Bacteria</taxon>
        <taxon>Pseudomonadati</taxon>
        <taxon>Pseudomonadota</taxon>
        <taxon>Alphaproteobacteria</taxon>
        <taxon>Hyphomicrobiales</taxon>
        <taxon>Amorphaceae</taxon>
        <taxon>Acuticoccus</taxon>
    </lineage>
</organism>
<dbReference type="Gene3D" id="3.10.490.10">
    <property type="entry name" value="Gamma-glutamyl cyclotransferase-like"/>
    <property type="match status" value="1"/>
</dbReference>
<dbReference type="NCBIfam" id="TIGR02713">
    <property type="entry name" value="allophanate_hyd"/>
    <property type="match status" value="1"/>
</dbReference>
<dbReference type="InterPro" id="IPR023631">
    <property type="entry name" value="Amidase_dom"/>
</dbReference>
<evidence type="ECO:0000259" key="1">
    <source>
        <dbReference type="PROSITE" id="PS50873"/>
    </source>
</evidence>
<reference evidence="2" key="1">
    <citation type="submission" date="2020-12" db="EMBL/GenBank/DDBJ databases">
        <title>Bacterial taxonomy.</title>
        <authorList>
            <person name="Pan X."/>
        </authorList>
    </citation>
    <scope>NUCLEOTIDE SEQUENCE</scope>
    <source>
        <strain evidence="2">B2012</strain>
    </source>
</reference>
<feature type="domain" description="Plant heme peroxidase family profile" evidence="1">
    <location>
        <begin position="42"/>
        <end position="213"/>
    </location>
</feature>
<dbReference type="Gene3D" id="1.20.58.1700">
    <property type="match status" value="1"/>
</dbReference>
<dbReference type="GO" id="GO:0020037">
    <property type="term" value="F:heme binding"/>
    <property type="evidence" value="ECO:0007669"/>
    <property type="project" value="InterPro"/>
</dbReference>
<protein>
    <submittedName>
        <fullName evidence="2">Allophanate hydrolase</fullName>
        <ecNumber evidence="2">3.5.1.54</ecNumber>
    </submittedName>
</protein>
<gene>
    <name evidence="2" type="primary">atzF</name>
    <name evidence="2" type="ORF">JCR33_07330</name>
</gene>
<dbReference type="GO" id="GO:0004601">
    <property type="term" value="F:peroxidase activity"/>
    <property type="evidence" value="ECO:0007669"/>
    <property type="project" value="InterPro"/>
</dbReference>
<dbReference type="EC" id="3.5.1.54" evidence="2"/>
<dbReference type="RefSeq" id="WP_198881383.1">
    <property type="nucleotide sequence ID" value="NZ_JAEKJA010000005.1"/>
</dbReference>
<dbReference type="InterPro" id="IPR036928">
    <property type="entry name" value="AS_sf"/>
</dbReference>
<sequence>MSETTVDTLSFDAASLATAYAGGLAPADVIREVYRRIAAAGDPGIFLHLVPEEVAVAEAEALGAYDPAVPLWGLPFAIKDNIDLAGSPTTAACPAFAYTAERDAVVVAALRVAGAIPIGKTNLDQFATGLVGVRTPYPVPKNALDPALPPGGSSSGSAVAVARGLVTFALGTDTAGSGRVPAFLNNIVGLKPTLGSLSAGGMVPACRTLDTISVFAGTVEDAYAVTRVAAVFDPDDAYARPVPMPALGARPPKVRLGVPDAATLDVGGDTDQKAAFEAALDRLRGLGAEIVPLDFTALFETAKLVYGGPWVAERYAAIAEVIAERPEVLHPVTRKVIGAAETMSAADAFRGLYHLKALKRLTDPLIASVDALVVPTIPTLATVADLEADPIGPNSMFGTYTNFVNLLDLCAIAVPAGKRGDGHAFGVCFVAPAGKDGFLASLAGPLHRLTTAEIGATGHPVPPAPEPAAAAPGPDELAIAVVGAHMSGLPLNRELSGRGGRFLFAAETAPVYRFYRLAGGPPMRPGLVRVGEGGATIALEVWALPRAAMGDFISGVPSPLSIGTLQLADGTAVLGFLCESAGLDGAQDISAHGGWRPFLAAEAS</sequence>
<dbReference type="Pfam" id="PF21986">
    <property type="entry name" value="AH_C"/>
    <property type="match status" value="1"/>
</dbReference>
<name>A0A934IN37_9HYPH</name>
<evidence type="ECO:0000313" key="3">
    <source>
        <dbReference type="Proteomes" id="UP000609531"/>
    </source>
</evidence>
<dbReference type="AlphaFoldDB" id="A0A934IN37"/>
<dbReference type="PROSITE" id="PS50873">
    <property type="entry name" value="PEROXIDASE_4"/>
    <property type="match status" value="1"/>
</dbReference>
<dbReference type="GO" id="GO:0006979">
    <property type="term" value="P:response to oxidative stress"/>
    <property type="evidence" value="ECO:0007669"/>
    <property type="project" value="InterPro"/>
</dbReference>
<dbReference type="Proteomes" id="UP000609531">
    <property type="component" value="Unassembled WGS sequence"/>
</dbReference>
<dbReference type="EMBL" id="JAEKJA010000005">
    <property type="protein sequence ID" value="MBJ3775491.1"/>
    <property type="molecule type" value="Genomic_DNA"/>
</dbReference>
<proteinExistence type="predicted"/>
<dbReference type="SUPFAM" id="SSF75304">
    <property type="entry name" value="Amidase signature (AS) enzymes"/>
    <property type="match status" value="1"/>
</dbReference>
<dbReference type="InterPro" id="IPR053844">
    <property type="entry name" value="AH_C"/>
</dbReference>
<dbReference type="PANTHER" id="PTHR11895:SF169">
    <property type="entry name" value="GLUTAMYL-TRNA(GLN) AMIDOTRANSFERASE"/>
    <property type="match status" value="1"/>
</dbReference>
<dbReference type="InterPro" id="IPR000120">
    <property type="entry name" value="Amidase"/>
</dbReference>
<dbReference type="InterPro" id="IPR014085">
    <property type="entry name" value="Allophanate_hydrolase"/>
</dbReference>
<dbReference type="NCBIfam" id="NF006043">
    <property type="entry name" value="PRK08186.1"/>
    <property type="match status" value="1"/>
</dbReference>
<keyword evidence="3" id="KW-1185">Reference proteome</keyword>